<keyword evidence="1" id="KW-0812">Transmembrane</keyword>
<evidence type="ECO:0000313" key="3">
    <source>
        <dbReference type="Proteomes" id="UP001208689"/>
    </source>
</evidence>
<proteinExistence type="predicted"/>
<keyword evidence="3" id="KW-1185">Reference proteome</keyword>
<sequence length="858" mass="95748">MKKYNLLFISTIMLLILSAIMQPTLITATSAVNADNVSTTQVSLIDTGKNDSYSRLAIITQNNALNEIWVEGSIPAEFTFTTKQNATIGTPSTVTDTRAYPYAIGYAGGSSMSSLTDPWNNVDWLHIDNIEDIPDDEASFNISVSKNVLGTISPGSSGMFQIDNPDIQMLELYLSVNKPGNYILYFDEDAISTISPILSYLVDPQGNAIGEFGGSLPTVAPSGEVARDYFIFTTEETGEFIFHFAGAKNQISFDFQMISPMNKIKFGDQYSYKDAEVTEVGPDVIQGAISEEFVHVYNLDVSAGQYLHHNFDLLWGSSGSPTIFLATPTPYGYSYNTIDTTGDDDYTFIPFDGTAYLIVINQNYYEWNAAGPIRNLLYYVTTFDEVTQFEDYSLGEQKVIKISPSPGRTFIKIEVNKSEMIHFSAEDVDGTPLFGILNGNPDLTFLYNDPKEGTKYVPALATANSHSVYMFHPGTYYAHIDHPGNSLNSVFLELTSQEFTISSSVDHTEKTVADPDQIISDLSNVEFNALDFDIESGAEMQPVIFPLSFSDFVYDLEYNITLQRSDNSNIAGKNLRFELFAGIIQKSQFNNLTFTSLAPIVDQGTITLSSVEDSINPISDVATMDSNLFLMGDMEGYFFMWPYDVELHNGSEFLPYDETDLTFRVGTSDENDFIKQETFTGAELVDTQLNDIDYTTLNYNLQGELDTTNYDKVLIFINETRMYDWWQFAFNYENAFLIGDALIYDNIWLDNSGPNTINTDVKYIGFSNHSYECGIVPSTYWILIEATPLVGDVINYNINIARYNITAFHTPIIEYDNKQTIGQFFANLPSWATYAGIGGGVLIIGVVVITVIKKKKAI</sequence>
<gene>
    <name evidence="2" type="ORF">NEF87_001715</name>
</gene>
<evidence type="ECO:0000256" key="1">
    <source>
        <dbReference type="SAM" id="Phobius"/>
    </source>
</evidence>
<evidence type="ECO:0000313" key="2">
    <source>
        <dbReference type="EMBL" id="UYP45430.1"/>
    </source>
</evidence>
<accession>A0ABY6HPI8</accession>
<feature type="transmembrane region" description="Helical" evidence="1">
    <location>
        <begin position="831"/>
        <end position="852"/>
    </location>
</feature>
<dbReference type="EMBL" id="CP104013">
    <property type="protein sequence ID" value="UYP45430.1"/>
    <property type="molecule type" value="Genomic_DNA"/>
</dbReference>
<organism evidence="2 3">
    <name type="scientific">Candidatus Lokiarchaeum ossiferum</name>
    <dbReference type="NCBI Taxonomy" id="2951803"/>
    <lineage>
        <taxon>Archaea</taxon>
        <taxon>Promethearchaeati</taxon>
        <taxon>Promethearchaeota</taxon>
        <taxon>Promethearchaeia</taxon>
        <taxon>Promethearchaeales</taxon>
        <taxon>Promethearchaeaceae</taxon>
        <taxon>Candidatus Lokiarchaeum</taxon>
    </lineage>
</organism>
<reference evidence="2" key="1">
    <citation type="submission" date="2022-09" db="EMBL/GenBank/DDBJ databases">
        <title>Actin cytoskeleton and complex cell architecture in an #Asgard archaeon.</title>
        <authorList>
            <person name="Ponce Toledo R.I."/>
            <person name="Schleper C."/>
            <person name="Rodrigues Oliveira T."/>
            <person name="Wollweber F."/>
            <person name="Xu J."/>
            <person name="Rittmann S."/>
            <person name="Klingl A."/>
            <person name="Pilhofer M."/>
        </authorList>
    </citation>
    <scope>NUCLEOTIDE SEQUENCE</scope>
    <source>
        <strain evidence="2">B-35</strain>
    </source>
</reference>
<dbReference type="Proteomes" id="UP001208689">
    <property type="component" value="Chromosome"/>
</dbReference>
<keyword evidence="1" id="KW-0472">Membrane</keyword>
<keyword evidence="1" id="KW-1133">Transmembrane helix</keyword>
<protein>
    <submittedName>
        <fullName evidence="2">Uncharacterized protein</fullName>
    </submittedName>
</protein>
<name>A0ABY6HPI8_9ARCH</name>